<evidence type="ECO:0000256" key="2">
    <source>
        <dbReference type="ARBA" id="ARBA00022475"/>
    </source>
</evidence>
<dbReference type="Gene3D" id="3.30.565.10">
    <property type="entry name" value="Histidine kinase-like ATPase, C-terminal domain"/>
    <property type="match status" value="1"/>
</dbReference>
<dbReference type="InterPro" id="IPR029151">
    <property type="entry name" value="Sensor-like_sf"/>
</dbReference>
<keyword evidence="7 14" id="KW-0418">Kinase</keyword>
<proteinExistence type="predicted"/>
<dbReference type="GO" id="GO:0000155">
    <property type="term" value="F:phosphorelay sensor kinase activity"/>
    <property type="evidence" value="ECO:0007669"/>
    <property type="project" value="InterPro"/>
</dbReference>
<dbReference type="Gene3D" id="1.10.287.130">
    <property type="match status" value="1"/>
</dbReference>
<keyword evidence="10" id="KW-0902">Two-component regulatory system</keyword>
<evidence type="ECO:0000256" key="6">
    <source>
        <dbReference type="ARBA" id="ARBA00022741"/>
    </source>
</evidence>
<dbReference type="GeneID" id="42775679"/>
<feature type="domain" description="Histidine kinase" evidence="13">
    <location>
        <begin position="326"/>
        <end position="511"/>
    </location>
</feature>
<dbReference type="Pfam" id="PF17203">
    <property type="entry name" value="sCache_3_2"/>
    <property type="match status" value="1"/>
</dbReference>
<evidence type="ECO:0000256" key="4">
    <source>
        <dbReference type="ARBA" id="ARBA00022679"/>
    </source>
</evidence>
<accession>A0A174UV30</accession>
<reference evidence="14 15" key="1">
    <citation type="submission" date="2016-06" db="EMBL/GenBank/DDBJ databases">
        <authorList>
            <person name="Kjaerup R.B."/>
            <person name="Dalgaard T.S."/>
            <person name="Juul-Madsen H.R."/>
        </authorList>
    </citation>
    <scope>NUCLEOTIDE SEQUENCE [LARGE SCALE GENOMIC DNA]</scope>
    <source>
        <strain evidence="14 15">373-A1</strain>
    </source>
</reference>
<evidence type="ECO:0000256" key="12">
    <source>
        <dbReference type="SAM" id="Phobius"/>
    </source>
</evidence>
<organism evidence="14 15">
    <name type="scientific">Clostridium paraputrificum</name>
    <dbReference type="NCBI Taxonomy" id="29363"/>
    <lineage>
        <taxon>Bacteria</taxon>
        <taxon>Bacillati</taxon>
        <taxon>Bacillota</taxon>
        <taxon>Clostridia</taxon>
        <taxon>Eubacteriales</taxon>
        <taxon>Clostridiaceae</taxon>
        <taxon>Clostridium</taxon>
    </lineage>
</organism>
<dbReference type="InterPro" id="IPR003594">
    <property type="entry name" value="HATPase_dom"/>
</dbReference>
<dbReference type="InterPro" id="IPR039506">
    <property type="entry name" value="SPOB_a"/>
</dbReference>
<evidence type="ECO:0000256" key="9">
    <source>
        <dbReference type="ARBA" id="ARBA00022989"/>
    </source>
</evidence>
<evidence type="ECO:0000313" key="15">
    <source>
        <dbReference type="Proteomes" id="UP000092714"/>
    </source>
</evidence>
<keyword evidence="8" id="KW-0067">ATP-binding</keyword>
<dbReference type="GO" id="GO:0042802">
    <property type="term" value="F:identical protein binding"/>
    <property type="evidence" value="ECO:0007669"/>
    <property type="project" value="TreeGrafter"/>
</dbReference>
<sequence>MKLENKFTLLIIFLISGTILIISFFSYEMIKGRIEEDIGARLLDTGRVVSSVPLVQETLANKEISTMKVQNFIENLRLKTKVLFIVVMDMDGIRYSHPIPANIGVKFGQNDKYRVLEYGESYVSKETGSLGPSIRSFVPVYYEGEQVGAVSVGILAGDMLYEMKKYTNKILPMLFITLMISILGARILARNIKKSIFGLEPNQIALLLFERESIINNVHDGLIAINITGDVRLMNTRAQEILKINSRTHVPSVILDNLMETMYRRSRVFNKEIRIDDNIIMANFYTIFGDAGNVEGGIASIQDMTIVTNMAEELTGVKELFWNLRAQNHEFMNKLHTIAGLIQLEENDKAIEYIFNTTSKRGLITDSLRNIKEVSIQGLIFAKYNRADEAKIKFEVDEKSNFKEIPRGLSLNELLIIIGNLIQNSIEEVSKRDEGYIFVGIYQDKNIKIIVKNNGSMIDEYGKEKLFTRGYSTKGDFRGMGLYNIKEIIEGNGGTINLISDENETIWDIVI</sequence>
<dbReference type="PANTHER" id="PTHR40448:SF1">
    <property type="entry name" value="TWO-COMPONENT SENSOR HISTIDINE KINASE"/>
    <property type="match status" value="1"/>
</dbReference>
<dbReference type="OrthoDB" id="9792686at2"/>
<comment type="caution">
    <text evidence="14">The sequence shown here is derived from an EMBL/GenBank/DDBJ whole genome shotgun (WGS) entry which is preliminary data.</text>
</comment>
<dbReference type="AlphaFoldDB" id="A0A174UV30"/>
<dbReference type="SUPFAM" id="SSF55874">
    <property type="entry name" value="ATPase domain of HSP90 chaperone/DNA topoisomerase II/histidine kinase"/>
    <property type="match status" value="1"/>
</dbReference>
<keyword evidence="15" id="KW-1185">Reference proteome</keyword>
<protein>
    <submittedName>
        <fullName evidence="14">Histidine kinase</fullName>
    </submittedName>
</protein>
<dbReference type="SMART" id="SM00387">
    <property type="entry name" value="HATPase_c"/>
    <property type="match status" value="1"/>
</dbReference>
<dbReference type="InterPro" id="IPR016120">
    <property type="entry name" value="Sig_transdc_His_kin_SpoOB"/>
</dbReference>
<dbReference type="InterPro" id="IPR033463">
    <property type="entry name" value="sCache_3"/>
</dbReference>
<evidence type="ECO:0000256" key="7">
    <source>
        <dbReference type="ARBA" id="ARBA00022777"/>
    </source>
</evidence>
<keyword evidence="2" id="KW-1003">Cell membrane</keyword>
<keyword evidence="6" id="KW-0547">Nucleotide-binding</keyword>
<name>A0A174UV30_9CLOT</name>
<dbReference type="RefSeq" id="WP_027097848.1">
    <property type="nucleotide sequence ID" value="NZ_CABHIH010000001.1"/>
</dbReference>
<keyword evidence="9 12" id="KW-1133">Transmembrane helix</keyword>
<keyword evidence="11 12" id="KW-0472">Membrane</keyword>
<dbReference type="Pfam" id="PF14689">
    <property type="entry name" value="SPOB_a"/>
    <property type="match status" value="1"/>
</dbReference>
<evidence type="ECO:0000256" key="3">
    <source>
        <dbReference type="ARBA" id="ARBA00022553"/>
    </source>
</evidence>
<keyword evidence="4" id="KW-0808">Transferase</keyword>
<evidence type="ECO:0000259" key="13">
    <source>
        <dbReference type="PROSITE" id="PS50109"/>
    </source>
</evidence>
<keyword evidence="3" id="KW-0597">Phosphoprotein</keyword>
<evidence type="ECO:0000256" key="5">
    <source>
        <dbReference type="ARBA" id="ARBA00022692"/>
    </source>
</evidence>
<comment type="subcellular location">
    <subcellularLocation>
        <location evidence="1">Cell membrane</location>
        <topology evidence="1">Multi-pass membrane protein</topology>
    </subcellularLocation>
</comment>
<dbReference type="GO" id="GO:0005524">
    <property type="term" value="F:ATP binding"/>
    <property type="evidence" value="ECO:0007669"/>
    <property type="project" value="UniProtKB-KW"/>
</dbReference>
<feature type="transmembrane region" description="Helical" evidence="12">
    <location>
        <begin position="7"/>
        <end position="27"/>
    </location>
</feature>
<dbReference type="Proteomes" id="UP000092714">
    <property type="component" value="Unassembled WGS sequence"/>
</dbReference>
<feature type="transmembrane region" description="Helical" evidence="12">
    <location>
        <begin position="170"/>
        <end position="189"/>
    </location>
</feature>
<dbReference type="eggNOG" id="COG3290">
    <property type="taxonomic scope" value="Bacteria"/>
</dbReference>
<dbReference type="InterPro" id="IPR032834">
    <property type="entry name" value="NatK-like_C"/>
</dbReference>
<dbReference type="SUPFAM" id="SSF103190">
    <property type="entry name" value="Sensory domain-like"/>
    <property type="match status" value="1"/>
</dbReference>
<evidence type="ECO:0000256" key="8">
    <source>
        <dbReference type="ARBA" id="ARBA00022840"/>
    </source>
</evidence>
<evidence type="ECO:0000256" key="11">
    <source>
        <dbReference type="ARBA" id="ARBA00023136"/>
    </source>
</evidence>
<gene>
    <name evidence="14" type="ORF">CP373A1_05355</name>
</gene>
<dbReference type="EMBL" id="MAPZ01000014">
    <property type="protein sequence ID" value="OBY11382.1"/>
    <property type="molecule type" value="Genomic_DNA"/>
</dbReference>
<dbReference type="GO" id="GO:0005886">
    <property type="term" value="C:plasma membrane"/>
    <property type="evidence" value="ECO:0007669"/>
    <property type="project" value="UniProtKB-SubCell"/>
</dbReference>
<dbReference type="SUPFAM" id="SSF55890">
    <property type="entry name" value="Sporulation response regulatory protein Spo0B"/>
    <property type="match status" value="1"/>
</dbReference>
<evidence type="ECO:0000256" key="10">
    <source>
        <dbReference type="ARBA" id="ARBA00023012"/>
    </source>
</evidence>
<dbReference type="PROSITE" id="PS50109">
    <property type="entry name" value="HIS_KIN"/>
    <property type="match status" value="1"/>
</dbReference>
<dbReference type="InterPro" id="IPR036890">
    <property type="entry name" value="HATPase_C_sf"/>
</dbReference>
<evidence type="ECO:0000256" key="1">
    <source>
        <dbReference type="ARBA" id="ARBA00004651"/>
    </source>
</evidence>
<dbReference type="InterPro" id="IPR005467">
    <property type="entry name" value="His_kinase_dom"/>
</dbReference>
<keyword evidence="5 12" id="KW-0812">Transmembrane</keyword>
<dbReference type="Pfam" id="PF14501">
    <property type="entry name" value="HATPase_c_5"/>
    <property type="match status" value="1"/>
</dbReference>
<dbReference type="Gene3D" id="3.30.450.20">
    <property type="entry name" value="PAS domain"/>
    <property type="match status" value="2"/>
</dbReference>
<evidence type="ECO:0000313" key="14">
    <source>
        <dbReference type="EMBL" id="OBY11382.1"/>
    </source>
</evidence>
<dbReference type="PANTHER" id="PTHR40448">
    <property type="entry name" value="TWO-COMPONENT SENSOR HISTIDINE KINASE"/>
    <property type="match status" value="1"/>
</dbReference>